<evidence type="ECO:0000313" key="6">
    <source>
        <dbReference type="EMBL" id="KAF2301366.1"/>
    </source>
</evidence>
<dbReference type="InterPro" id="IPR053031">
    <property type="entry name" value="Cuticle_assoc_protein"/>
</dbReference>
<name>A0A6A6LMR6_HEVBR</name>
<accession>A0A6A6LMR6</accession>
<evidence type="ECO:0000256" key="3">
    <source>
        <dbReference type="ARBA" id="ARBA00022833"/>
    </source>
</evidence>
<dbReference type="InterPro" id="IPR036236">
    <property type="entry name" value="Znf_C2H2_sf"/>
</dbReference>
<dbReference type="PANTHER" id="PTHR34396">
    <property type="entry name" value="OS03G0264950 PROTEIN-RELATED"/>
    <property type="match status" value="1"/>
</dbReference>
<gene>
    <name evidence="6" type="ORF">GH714_023360</name>
</gene>
<evidence type="ECO:0000259" key="5">
    <source>
        <dbReference type="PROSITE" id="PS50808"/>
    </source>
</evidence>
<keyword evidence="7" id="KW-1185">Reference proteome</keyword>
<feature type="domain" description="BED-type" evidence="5">
    <location>
        <begin position="58"/>
        <end position="118"/>
    </location>
</feature>
<keyword evidence="3" id="KW-0862">Zinc</keyword>
<dbReference type="PROSITE" id="PS50808">
    <property type="entry name" value="ZF_BED"/>
    <property type="match status" value="1"/>
</dbReference>
<protein>
    <recommendedName>
        <fullName evidence="5">BED-type domain-containing protein</fullName>
    </recommendedName>
</protein>
<dbReference type="EMBL" id="JAAGAX010000010">
    <property type="protein sequence ID" value="KAF2301366.1"/>
    <property type="molecule type" value="Genomic_DNA"/>
</dbReference>
<dbReference type="Proteomes" id="UP000467840">
    <property type="component" value="Chromosome 4"/>
</dbReference>
<dbReference type="InterPro" id="IPR003656">
    <property type="entry name" value="Znf_BED"/>
</dbReference>
<evidence type="ECO:0000256" key="2">
    <source>
        <dbReference type="ARBA" id="ARBA00022771"/>
    </source>
</evidence>
<reference evidence="6 7" key="1">
    <citation type="journal article" date="2020" name="Mol. Plant">
        <title>The Chromosome-Based Rubber Tree Genome Provides New Insights into Spurge Genome Evolution and Rubber Biosynthesis.</title>
        <authorList>
            <person name="Liu J."/>
            <person name="Shi C."/>
            <person name="Shi C.C."/>
            <person name="Li W."/>
            <person name="Zhang Q.J."/>
            <person name="Zhang Y."/>
            <person name="Li K."/>
            <person name="Lu H.F."/>
            <person name="Shi C."/>
            <person name="Zhu S.T."/>
            <person name="Xiao Z.Y."/>
            <person name="Nan H."/>
            <person name="Yue Y."/>
            <person name="Zhu X.G."/>
            <person name="Wu Y."/>
            <person name="Hong X.N."/>
            <person name="Fan G.Y."/>
            <person name="Tong Y."/>
            <person name="Zhang D."/>
            <person name="Mao C.L."/>
            <person name="Liu Y.L."/>
            <person name="Hao S.J."/>
            <person name="Liu W.Q."/>
            <person name="Lv M.Q."/>
            <person name="Zhang H.B."/>
            <person name="Liu Y."/>
            <person name="Hu-Tang G.R."/>
            <person name="Wang J.P."/>
            <person name="Wang J.H."/>
            <person name="Sun Y.H."/>
            <person name="Ni S.B."/>
            <person name="Chen W.B."/>
            <person name="Zhang X.C."/>
            <person name="Jiao Y.N."/>
            <person name="Eichler E.E."/>
            <person name="Li G.H."/>
            <person name="Liu X."/>
            <person name="Gao L.Z."/>
        </authorList>
    </citation>
    <scope>NUCLEOTIDE SEQUENCE [LARGE SCALE GENOMIC DNA]</scope>
    <source>
        <strain evidence="7">cv. GT1</strain>
        <tissue evidence="6">Leaf</tissue>
    </source>
</reference>
<evidence type="ECO:0000256" key="4">
    <source>
        <dbReference type="PROSITE-ProRule" id="PRU00027"/>
    </source>
</evidence>
<proteinExistence type="predicted"/>
<dbReference type="GO" id="GO:1990837">
    <property type="term" value="F:sequence-specific double-stranded DNA binding"/>
    <property type="evidence" value="ECO:0007669"/>
    <property type="project" value="TreeGrafter"/>
</dbReference>
<evidence type="ECO:0000313" key="7">
    <source>
        <dbReference type="Proteomes" id="UP000467840"/>
    </source>
</evidence>
<keyword evidence="1" id="KW-0479">Metal-binding</keyword>
<sequence>MALHCSWTLHSSESVHFMIMTSMDIDSPSTPIMAITPVILPDNNEASISEEQPNKRRRKKSIVWEHFTIETVGAGCMRACCKQCKKSFAYITGSKLAGTSHLKRHIALGICPVSRQKNEASQLTPGVKTDPPKRRYRATPGLGNIPLIRIVATMR</sequence>
<dbReference type="GO" id="GO:0006357">
    <property type="term" value="P:regulation of transcription by RNA polymerase II"/>
    <property type="evidence" value="ECO:0007669"/>
    <property type="project" value="TreeGrafter"/>
</dbReference>
<dbReference type="SMART" id="SM00614">
    <property type="entry name" value="ZnF_BED"/>
    <property type="match status" value="1"/>
</dbReference>
<dbReference type="PANTHER" id="PTHR34396:SF21">
    <property type="entry name" value="BED-TYPE DOMAIN-CONTAINING PROTEIN"/>
    <property type="match status" value="1"/>
</dbReference>
<organism evidence="6 7">
    <name type="scientific">Hevea brasiliensis</name>
    <name type="common">Para rubber tree</name>
    <name type="synonym">Siphonia brasiliensis</name>
    <dbReference type="NCBI Taxonomy" id="3981"/>
    <lineage>
        <taxon>Eukaryota</taxon>
        <taxon>Viridiplantae</taxon>
        <taxon>Streptophyta</taxon>
        <taxon>Embryophyta</taxon>
        <taxon>Tracheophyta</taxon>
        <taxon>Spermatophyta</taxon>
        <taxon>Magnoliopsida</taxon>
        <taxon>eudicotyledons</taxon>
        <taxon>Gunneridae</taxon>
        <taxon>Pentapetalae</taxon>
        <taxon>rosids</taxon>
        <taxon>fabids</taxon>
        <taxon>Malpighiales</taxon>
        <taxon>Euphorbiaceae</taxon>
        <taxon>Crotonoideae</taxon>
        <taxon>Micrandreae</taxon>
        <taxon>Hevea</taxon>
    </lineage>
</organism>
<dbReference type="AlphaFoldDB" id="A0A6A6LMR6"/>
<dbReference type="SUPFAM" id="SSF57667">
    <property type="entry name" value="beta-beta-alpha zinc fingers"/>
    <property type="match status" value="1"/>
</dbReference>
<comment type="caution">
    <text evidence="6">The sequence shown here is derived from an EMBL/GenBank/DDBJ whole genome shotgun (WGS) entry which is preliminary data.</text>
</comment>
<dbReference type="GO" id="GO:0005634">
    <property type="term" value="C:nucleus"/>
    <property type="evidence" value="ECO:0007669"/>
    <property type="project" value="TreeGrafter"/>
</dbReference>
<dbReference type="GO" id="GO:0008270">
    <property type="term" value="F:zinc ion binding"/>
    <property type="evidence" value="ECO:0007669"/>
    <property type="project" value="UniProtKB-KW"/>
</dbReference>
<keyword evidence="2 4" id="KW-0863">Zinc-finger</keyword>
<evidence type="ECO:0000256" key="1">
    <source>
        <dbReference type="ARBA" id="ARBA00022723"/>
    </source>
</evidence>